<dbReference type="Proteomes" id="UP000004508">
    <property type="component" value="Unassembled WGS sequence"/>
</dbReference>
<dbReference type="STRING" id="485913.Krac_10734"/>
<sequence>MSNQPLFQVTNHHGEACGIPPQIDAQTFSGVYRSYFENQNGEQAVFLYDYEQEHGILYMGDAGWEHPYAVVDGKIPDLMLNHPEQLWFIRLLGSQRRVEIGA</sequence>
<keyword evidence="2" id="KW-1185">Reference proteome</keyword>
<comment type="caution">
    <text evidence="1">The sequence shown here is derived from an EMBL/GenBank/DDBJ whole genome shotgun (WGS) entry which is preliminary data.</text>
</comment>
<accession>D6TID5</accession>
<dbReference type="AlphaFoldDB" id="D6TID5"/>
<dbReference type="RefSeq" id="WP_007905622.1">
    <property type="nucleotide sequence ID" value="NZ_ADVG01000001.1"/>
</dbReference>
<name>D6TID5_KTERA</name>
<evidence type="ECO:0000313" key="2">
    <source>
        <dbReference type="Proteomes" id="UP000004508"/>
    </source>
</evidence>
<gene>
    <name evidence="1" type="ORF">Krac_10734</name>
</gene>
<dbReference type="OrthoDB" id="281426at2"/>
<reference evidence="1 2" key="1">
    <citation type="journal article" date="2011" name="Stand. Genomic Sci.">
        <title>Non-contiguous finished genome sequence and contextual data of the filamentous soil bacterium Ktedonobacter racemifer type strain (SOSP1-21).</title>
        <authorList>
            <person name="Chang Y.J."/>
            <person name="Land M."/>
            <person name="Hauser L."/>
            <person name="Chertkov O."/>
            <person name="Del Rio T.G."/>
            <person name="Nolan M."/>
            <person name="Copeland A."/>
            <person name="Tice H."/>
            <person name="Cheng J.F."/>
            <person name="Lucas S."/>
            <person name="Han C."/>
            <person name="Goodwin L."/>
            <person name="Pitluck S."/>
            <person name="Ivanova N."/>
            <person name="Ovchinikova G."/>
            <person name="Pati A."/>
            <person name="Chen A."/>
            <person name="Palaniappan K."/>
            <person name="Mavromatis K."/>
            <person name="Liolios K."/>
            <person name="Brettin T."/>
            <person name="Fiebig A."/>
            <person name="Rohde M."/>
            <person name="Abt B."/>
            <person name="Goker M."/>
            <person name="Detter J.C."/>
            <person name="Woyke T."/>
            <person name="Bristow J."/>
            <person name="Eisen J.A."/>
            <person name="Markowitz V."/>
            <person name="Hugenholtz P."/>
            <person name="Kyrpides N.C."/>
            <person name="Klenk H.P."/>
            <person name="Lapidus A."/>
        </authorList>
    </citation>
    <scope>NUCLEOTIDE SEQUENCE [LARGE SCALE GENOMIC DNA]</scope>
    <source>
        <strain evidence="2">DSM 44963</strain>
    </source>
</reference>
<proteinExistence type="predicted"/>
<dbReference type="InParanoid" id="D6TID5"/>
<dbReference type="eggNOG" id="ENOG502ZKEA">
    <property type="taxonomic scope" value="Bacteria"/>
</dbReference>
<evidence type="ECO:0000313" key="1">
    <source>
        <dbReference type="EMBL" id="EFH89192.1"/>
    </source>
</evidence>
<dbReference type="EMBL" id="ADVG01000001">
    <property type="protein sequence ID" value="EFH89192.1"/>
    <property type="molecule type" value="Genomic_DNA"/>
</dbReference>
<organism evidence="1 2">
    <name type="scientific">Ktedonobacter racemifer DSM 44963</name>
    <dbReference type="NCBI Taxonomy" id="485913"/>
    <lineage>
        <taxon>Bacteria</taxon>
        <taxon>Bacillati</taxon>
        <taxon>Chloroflexota</taxon>
        <taxon>Ktedonobacteria</taxon>
        <taxon>Ktedonobacterales</taxon>
        <taxon>Ktedonobacteraceae</taxon>
        <taxon>Ktedonobacter</taxon>
    </lineage>
</organism>
<protein>
    <submittedName>
        <fullName evidence="1">Uncharacterized protein</fullName>
    </submittedName>
</protein>